<evidence type="ECO:0000256" key="1">
    <source>
        <dbReference type="SAM" id="Phobius"/>
    </source>
</evidence>
<feature type="domain" description="Fibronectin type III-like" evidence="2">
    <location>
        <begin position="2"/>
        <end position="42"/>
    </location>
</feature>
<evidence type="ECO:0000313" key="3">
    <source>
        <dbReference type="EMBL" id="CAF1018523.1"/>
    </source>
</evidence>
<comment type="caution">
    <text evidence="3">The sequence shown here is derived from an EMBL/GenBank/DDBJ whole genome shotgun (WGS) entry which is preliminary data.</text>
</comment>
<keyword evidence="1" id="KW-0472">Membrane</keyword>
<dbReference type="Pfam" id="PF14310">
    <property type="entry name" value="Fn3-like"/>
    <property type="match status" value="1"/>
</dbReference>
<dbReference type="InterPro" id="IPR026891">
    <property type="entry name" value="Fn3-like"/>
</dbReference>
<dbReference type="Gene3D" id="2.60.40.10">
    <property type="entry name" value="Immunoglobulins"/>
    <property type="match status" value="1"/>
</dbReference>
<gene>
    <name evidence="3" type="ORF">ZHD862_LOCUS13410</name>
</gene>
<evidence type="ECO:0000259" key="2">
    <source>
        <dbReference type="Pfam" id="PF14310"/>
    </source>
</evidence>
<dbReference type="AlphaFoldDB" id="A0A814I033"/>
<organism evidence="3 4">
    <name type="scientific">Rotaria sordida</name>
    <dbReference type="NCBI Taxonomy" id="392033"/>
    <lineage>
        <taxon>Eukaryota</taxon>
        <taxon>Metazoa</taxon>
        <taxon>Spiralia</taxon>
        <taxon>Gnathifera</taxon>
        <taxon>Rotifera</taxon>
        <taxon>Eurotatoria</taxon>
        <taxon>Bdelloidea</taxon>
        <taxon>Philodinida</taxon>
        <taxon>Philodinidae</taxon>
        <taxon>Rotaria</taxon>
    </lineage>
</organism>
<sequence length="85" mass="9440">LSLQAGEQKAVQFTLNRHDLSFIGIDLTRQTEPGLFIVTVGNLRANFTLIGGDGPVNSTPRSKSINHQYLIFLINILLFLFAKLI</sequence>
<reference evidence="3" key="1">
    <citation type="submission" date="2021-02" db="EMBL/GenBank/DDBJ databases">
        <authorList>
            <person name="Nowell W R."/>
        </authorList>
    </citation>
    <scope>NUCLEOTIDE SEQUENCE</scope>
</reference>
<dbReference type="InterPro" id="IPR013783">
    <property type="entry name" value="Ig-like_fold"/>
</dbReference>
<dbReference type="Proteomes" id="UP000663864">
    <property type="component" value="Unassembled WGS sequence"/>
</dbReference>
<name>A0A814I033_9BILA</name>
<evidence type="ECO:0000313" key="4">
    <source>
        <dbReference type="Proteomes" id="UP000663864"/>
    </source>
</evidence>
<accession>A0A814I033</accession>
<feature type="transmembrane region" description="Helical" evidence="1">
    <location>
        <begin position="65"/>
        <end position="82"/>
    </location>
</feature>
<protein>
    <recommendedName>
        <fullName evidence="2">Fibronectin type III-like domain-containing protein</fullName>
    </recommendedName>
</protein>
<keyword evidence="1" id="KW-1133">Transmembrane helix</keyword>
<keyword evidence="1" id="KW-0812">Transmembrane</keyword>
<dbReference type="EMBL" id="CAJNOT010000551">
    <property type="protein sequence ID" value="CAF1018523.1"/>
    <property type="molecule type" value="Genomic_DNA"/>
</dbReference>
<proteinExistence type="predicted"/>
<feature type="non-terminal residue" evidence="3">
    <location>
        <position position="1"/>
    </location>
</feature>